<dbReference type="InterPro" id="IPR040256">
    <property type="entry name" value="At4g02000-like"/>
</dbReference>
<dbReference type="PANTHER" id="PTHR31286:SF178">
    <property type="entry name" value="DUF4283 DOMAIN-CONTAINING PROTEIN"/>
    <property type="match status" value="1"/>
</dbReference>
<gene>
    <name evidence="2" type="ORF">Scaly_1018000</name>
</gene>
<name>A0AAW2QK45_9LAMI</name>
<dbReference type="AlphaFoldDB" id="A0AAW2QK45"/>
<comment type="caution">
    <text evidence="2">The sequence shown here is derived from an EMBL/GenBank/DDBJ whole genome shotgun (WGS) entry which is preliminary data.</text>
</comment>
<evidence type="ECO:0000259" key="1">
    <source>
        <dbReference type="Pfam" id="PF14392"/>
    </source>
</evidence>
<reference evidence="2" key="2">
    <citation type="journal article" date="2024" name="Plant">
        <title>Genomic evolution and insights into agronomic trait innovations of Sesamum species.</title>
        <authorList>
            <person name="Miao H."/>
            <person name="Wang L."/>
            <person name="Qu L."/>
            <person name="Liu H."/>
            <person name="Sun Y."/>
            <person name="Le M."/>
            <person name="Wang Q."/>
            <person name="Wei S."/>
            <person name="Zheng Y."/>
            <person name="Lin W."/>
            <person name="Duan Y."/>
            <person name="Cao H."/>
            <person name="Xiong S."/>
            <person name="Wang X."/>
            <person name="Wei L."/>
            <person name="Li C."/>
            <person name="Ma Q."/>
            <person name="Ju M."/>
            <person name="Zhao R."/>
            <person name="Li G."/>
            <person name="Mu C."/>
            <person name="Tian Q."/>
            <person name="Mei H."/>
            <person name="Zhang T."/>
            <person name="Gao T."/>
            <person name="Zhang H."/>
        </authorList>
    </citation>
    <scope>NUCLEOTIDE SEQUENCE</scope>
    <source>
        <strain evidence="2">KEN8</strain>
    </source>
</reference>
<dbReference type="InterPro" id="IPR025836">
    <property type="entry name" value="Zn_knuckle_CX2CX4HX4C"/>
</dbReference>
<accession>A0AAW2QK45</accession>
<dbReference type="Pfam" id="PF14392">
    <property type="entry name" value="zf-CCHC_4"/>
    <property type="match status" value="1"/>
</dbReference>
<feature type="domain" description="Zinc knuckle CX2CX4HX4C" evidence="1">
    <location>
        <begin position="113"/>
        <end position="160"/>
    </location>
</feature>
<dbReference type="EMBL" id="JACGWM010000006">
    <property type="protein sequence ID" value="KAL0367991.1"/>
    <property type="molecule type" value="Genomic_DNA"/>
</dbReference>
<protein>
    <recommendedName>
        <fullName evidence="1">Zinc knuckle CX2CX4HX4C domain-containing protein</fullName>
    </recommendedName>
</protein>
<sequence>MIYFLWDAFYPTDFHTDAFKTTLVAAFNPVRGMDLKPLTENRFLLKFNHIVDRNRDVNLDWAAFHIHVHGLPLSKMWKEMAQFIGNQVGRFVDVDMDSAGNVWGSSIRIQVSVDVTKPLKRVLKIRTSLGDEHLLSFTYERLPNICYLCGCLGHLSKFCELRFAEDFTDPGEDTPFGPWLRATNIPTGRNRNFACVRNSHFPHFSSPVQKCSSNSSSQSPHTIPLRGPAIFGSFSLLMQLTHIYNLISPPYSLPLQLPYMILSLFCHYPP</sequence>
<dbReference type="PANTHER" id="PTHR31286">
    <property type="entry name" value="GLYCINE-RICH CELL WALL STRUCTURAL PROTEIN 1.8-LIKE"/>
    <property type="match status" value="1"/>
</dbReference>
<evidence type="ECO:0000313" key="2">
    <source>
        <dbReference type="EMBL" id="KAL0367991.1"/>
    </source>
</evidence>
<proteinExistence type="predicted"/>
<organism evidence="2">
    <name type="scientific">Sesamum calycinum</name>
    <dbReference type="NCBI Taxonomy" id="2727403"/>
    <lineage>
        <taxon>Eukaryota</taxon>
        <taxon>Viridiplantae</taxon>
        <taxon>Streptophyta</taxon>
        <taxon>Embryophyta</taxon>
        <taxon>Tracheophyta</taxon>
        <taxon>Spermatophyta</taxon>
        <taxon>Magnoliopsida</taxon>
        <taxon>eudicotyledons</taxon>
        <taxon>Gunneridae</taxon>
        <taxon>Pentapetalae</taxon>
        <taxon>asterids</taxon>
        <taxon>lamiids</taxon>
        <taxon>Lamiales</taxon>
        <taxon>Pedaliaceae</taxon>
        <taxon>Sesamum</taxon>
    </lineage>
</organism>
<reference evidence="2" key="1">
    <citation type="submission" date="2020-06" db="EMBL/GenBank/DDBJ databases">
        <authorList>
            <person name="Li T."/>
            <person name="Hu X."/>
            <person name="Zhang T."/>
            <person name="Song X."/>
            <person name="Zhang H."/>
            <person name="Dai N."/>
            <person name="Sheng W."/>
            <person name="Hou X."/>
            <person name="Wei L."/>
        </authorList>
    </citation>
    <scope>NUCLEOTIDE SEQUENCE</scope>
    <source>
        <strain evidence="2">KEN8</strain>
        <tissue evidence="2">Leaf</tissue>
    </source>
</reference>